<feature type="non-terminal residue" evidence="1">
    <location>
        <position position="1"/>
    </location>
</feature>
<evidence type="ECO:0000313" key="1">
    <source>
        <dbReference type="EMBL" id="CAG8835968.1"/>
    </source>
</evidence>
<dbReference type="EMBL" id="CAJVQB010052575">
    <property type="protein sequence ID" value="CAG8835968.1"/>
    <property type="molecule type" value="Genomic_DNA"/>
</dbReference>
<evidence type="ECO:0000313" key="2">
    <source>
        <dbReference type="Proteomes" id="UP000789901"/>
    </source>
</evidence>
<keyword evidence="2" id="KW-1185">Reference proteome</keyword>
<proteinExistence type="predicted"/>
<dbReference type="Proteomes" id="UP000789901">
    <property type="component" value="Unassembled WGS sequence"/>
</dbReference>
<reference evidence="1 2" key="1">
    <citation type="submission" date="2021-06" db="EMBL/GenBank/DDBJ databases">
        <authorList>
            <person name="Kallberg Y."/>
            <person name="Tangrot J."/>
            <person name="Rosling A."/>
        </authorList>
    </citation>
    <scope>NUCLEOTIDE SEQUENCE [LARGE SCALE GENOMIC DNA]</scope>
    <source>
        <strain evidence="1 2">120-4 pot B 10/14</strain>
    </source>
</reference>
<protein>
    <submittedName>
        <fullName evidence="1">5980_t:CDS:1</fullName>
    </submittedName>
</protein>
<organism evidence="1 2">
    <name type="scientific">Gigaspora margarita</name>
    <dbReference type="NCBI Taxonomy" id="4874"/>
    <lineage>
        <taxon>Eukaryota</taxon>
        <taxon>Fungi</taxon>
        <taxon>Fungi incertae sedis</taxon>
        <taxon>Mucoromycota</taxon>
        <taxon>Glomeromycotina</taxon>
        <taxon>Glomeromycetes</taxon>
        <taxon>Diversisporales</taxon>
        <taxon>Gigasporaceae</taxon>
        <taxon>Gigaspora</taxon>
    </lineage>
</organism>
<sequence length="91" mass="10407">EALQNGLIQHYAIIRRNLLTNKVYLIITEASNRSHTSSSGSSSEEICLYVAMEIRELGENIKKVTVQGFYERNIKKKNGSIEKFSQTKMQK</sequence>
<gene>
    <name evidence="1" type="ORF">GMARGA_LOCUS32811</name>
</gene>
<comment type="caution">
    <text evidence="1">The sequence shown here is derived from an EMBL/GenBank/DDBJ whole genome shotgun (WGS) entry which is preliminary data.</text>
</comment>
<accession>A0ABN7WMU8</accession>
<name>A0ABN7WMU8_GIGMA</name>